<organism evidence="3 4">
    <name type="scientific">Bacillus methanolicus (strain MGA3 / ATCC 53907)</name>
    <dbReference type="NCBI Taxonomy" id="796606"/>
    <lineage>
        <taxon>Bacteria</taxon>
        <taxon>Bacillati</taxon>
        <taxon>Bacillota</taxon>
        <taxon>Bacilli</taxon>
        <taxon>Bacillales</taxon>
        <taxon>Bacillaceae</taxon>
        <taxon>Bacillus</taxon>
    </lineage>
</organism>
<name>A0A068LUR8_BACMM</name>
<gene>
    <name evidence="3" type="ORF">BMMGA3_03910</name>
</gene>
<dbReference type="SMART" id="SM00899">
    <property type="entry name" value="FeoA"/>
    <property type="match status" value="1"/>
</dbReference>
<dbReference type="SUPFAM" id="SSF50037">
    <property type="entry name" value="C-terminal domain of transcriptional repressors"/>
    <property type="match status" value="1"/>
</dbReference>
<protein>
    <recommendedName>
        <fullName evidence="2">Ferrous iron transporter FeoA-like domain-containing protein</fullName>
    </recommendedName>
</protein>
<evidence type="ECO:0000256" key="1">
    <source>
        <dbReference type="ARBA" id="ARBA00023004"/>
    </source>
</evidence>
<dbReference type="EMBL" id="CP007739">
    <property type="protein sequence ID" value="AIE59222.1"/>
    <property type="molecule type" value="Genomic_DNA"/>
</dbReference>
<dbReference type="PANTHER" id="PTHR42954:SF1">
    <property type="entry name" value="FERROUS IRON TRANSPORTER FEOA DOMAIN-CONTAINING PROTEIN"/>
    <property type="match status" value="1"/>
</dbReference>
<evidence type="ECO:0000313" key="3">
    <source>
        <dbReference type="EMBL" id="AIE59222.1"/>
    </source>
</evidence>
<dbReference type="Pfam" id="PF04023">
    <property type="entry name" value="FeoA"/>
    <property type="match status" value="1"/>
</dbReference>
<evidence type="ECO:0000313" key="4">
    <source>
        <dbReference type="Proteomes" id="UP000027602"/>
    </source>
</evidence>
<sequence length="78" mass="8741">MVIIMLRLRVGEKGTIKDISKADYLVQRRLLDLGITEGSEICIKRILPFGGPVMVESGGQCVGIRRKEADRIEVERSK</sequence>
<dbReference type="InterPro" id="IPR052713">
    <property type="entry name" value="FeoA"/>
</dbReference>
<dbReference type="HOGENOM" id="CLU_150646_12_2_9"/>
<dbReference type="STRING" id="796606.BMMGA3_03910"/>
<accession>A0A068LUR8</accession>
<feature type="domain" description="Ferrous iron transporter FeoA-like" evidence="2">
    <location>
        <begin position="3"/>
        <end position="76"/>
    </location>
</feature>
<keyword evidence="4" id="KW-1185">Reference proteome</keyword>
<dbReference type="Gene3D" id="2.30.30.90">
    <property type="match status" value="1"/>
</dbReference>
<reference evidence="3 4" key="1">
    <citation type="journal article" date="2015" name="BMC Genomics">
        <title>Transcriptome analysis of thermophilic methylotrophic Bacillus methanolicus MGA3 using RNA-sequencing provides detailed insights into its previously uncharted transcriptional landscape.</title>
        <authorList>
            <person name="Irla M."/>
            <person name="Neshat A."/>
            <person name="Brautaset T."/>
            <person name="Ruckert C."/>
            <person name="Kalinowski J."/>
            <person name="Wendisch V.F."/>
        </authorList>
    </citation>
    <scope>NUCLEOTIDE SEQUENCE [LARGE SCALE GENOMIC DNA]</scope>
    <source>
        <strain evidence="4">MGA3 / ATCC 53907</strain>
    </source>
</reference>
<dbReference type="PANTHER" id="PTHR42954">
    <property type="entry name" value="FE(2+) TRANSPORT PROTEIN A"/>
    <property type="match status" value="1"/>
</dbReference>
<dbReference type="InterPro" id="IPR038157">
    <property type="entry name" value="FeoA_core_dom"/>
</dbReference>
<dbReference type="KEGG" id="bmet:BMMGA3_03910"/>
<dbReference type="eggNOG" id="COG1918">
    <property type="taxonomic scope" value="Bacteria"/>
</dbReference>
<dbReference type="InterPro" id="IPR007167">
    <property type="entry name" value="Fe-transptr_FeoA-like"/>
</dbReference>
<evidence type="ECO:0000259" key="2">
    <source>
        <dbReference type="SMART" id="SM00899"/>
    </source>
</evidence>
<proteinExistence type="predicted"/>
<dbReference type="GO" id="GO:0046914">
    <property type="term" value="F:transition metal ion binding"/>
    <property type="evidence" value="ECO:0007669"/>
    <property type="project" value="InterPro"/>
</dbReference>
<dbReference type="AlphaFoldDB" id="A0A068LUR8"/>
<keyword evidence="1" id="KW-0408">Iron</keyword>
<dbReference type="Proteomes" id="UP000027602">
    <property type="component" value="Chromosome"/>
</dbReference>
<dbReference type="InterPro" id="IPR008988">
    <property type="entry name" value="Transcriptional_repressor_C"/>
</dbReference>